<evidence type="ECO:0000313" key="1">
    <source>
        <dbReference type="EMBL" id="KPZ04932.1"/>
    </source>
</evidence>
<dbReference type="AlphaFoldDB" id="A0AA40P6D1"/>
<comment type="caution">
    <text evidence="1">The sequence shown here is derived from an EMBL/GenBank/DDBJ whole genome shotgun (WGS) entry which is preliminary data.</text>
</comment>
<dbReference type="Proteomes" id="UP000050523">
    <property type="component" value="Unassembled WGS sequence"/>
</dbReference>
<protein>
    <submittedName>
        <fullName evidence="1">Thymidylate kinase</fullName>
    </submittedName>
</protein>
<dbReference type="EMBL" id="LJRO01000103">
    <property type="protein sequence ID" value="KPZ04932.1"/>
    <property type="molecule type" value="Genomic_DNA"/>
</dbReference>
<sequence>MILKALYRHRDHFALLIIRPCAADFLRFERVVFRTMTVDHLDIAAPLFGPQAVCVYLTGEQCAEQAQGHERFC</sequence>
<dbReference type="GO" id="GO:0016301">
    <property type="term" value="F:kinase activity"/>
    <property type="evidence" value="ECO:0007669"/>
    <property type="project" value="UniProtKB-KW"/>
</dbReference>
<proteinExistence type="predicted"/>
<keyword evidence="1" id="KW-0418">Kinase</keyword>
<evidence type="ECO:0000313" key="2">
    <source>
        <dbReference type="Proteomes" id="UP000050523"/>
    </source>
</evidence>
<keyword evidence="1" id="KW-0808">Transferase</keyword>
<name>A0AA40P6D1_9PSED</name>
<organism evidence="1 2">
    <name type="scientific">Pseudomonas tremae</name>
    <dbReference type="NCBI Taxonomy" id="200454"/>
    <lineage>
        <taxon>Bacteria</taxon>
        <taxon>Pseudomonadati</taxon>
        <taxon>Pseudomonadota</taxon>
        <taxon>Gammaproteobacteria</taxon>
        <taxon>Pseudomonadales</taxon>
        <taxon>Pseudomonadaceae</taxon>
        <taxon>Pseudomonas</taxon>
    </lineage>
</organism>
<accession>A0AA40P6D1</accession>
<gene>
    <name evidence="1" type="ORF">ALO43_200372</name>
</gene>
<reference evidence="1 2" key="1">
    <citation type="submission" date="2015-09" db="EMBL/GenBank/DDBJ databases">
        <title>Genome announcement of multiple Pseudomonas syringae strains.</title>
        <authorList>
            <person name="Thakur S."/>
            <person name="Wang P.W."/>
            <person name="Gong Y."/>
            <person name="Weir B.S."/>
            <person name="Guttman D.S."/>
        </authorList>
    </citation>
    <scope>NUCLEOTIDE SEQUENCE [LARGE SCALE GENOMIC DNA]</scope>
    <source>
        <strain evidence="1 2">ICMP9151</strain>
    </source>
</reference>